<dbReference type="InterPro" id="IPR036691">
    <property type="entry name" value="Endo/exonu/phosph_ase_sf"/>
</dbReference>
<organism evidence="1 2">
    <name type="scientific">Phyllobacterium zundukense</name>
    <dbReference type="NCBI Taxonomy" id="1867719"/>
    <lineage>
        <taxon>Bacteria</taxon>
        <taxon>Pseudomonadati</taxon>
        <taxon>Pseudomonadota</taxon>
        <taxon>Alphaproteobacteria</taxon>
        <taxon>Hyphomicrobiales</taxon>
        <taxon>Phyllobacteriaceae</taxon>
        <taxon>Phyllobacterium</taxon>
    </lineage>
</organism>
<dbReference type="OrthoDB" id="4446218at2"/>
<sequence>MLPRSSTFEILRALGLIDLVTTGGFTDTRTSQYPKQDRYADYLLVSPNVKVVDFEVVAEPEVSIGLSCLRPLSRHNRLRPANIIVPSHWR</sequence>
<evidence type="ECO:0000313" key="2">
    <source>
        <dbReference type="Proteomes" id="UP000232163"/>
    </source>
</evidence>
<reference evidence="1 2" key="1">
    <citation type="journal article" date="2017" name="Int J Environ Stud">
        <title>Does the Miocene-Pliocene relict legume Oxytropis triphylla form nitrogen-fixing nodules with a combination of bacterial strains?</title>
        <authorList>
            <person name="Safronova V."/>
            <person name="Belimov A."/>
            <person name="Sazanova A."/>
            <person name="Kuznetsova I."/>
            <person name="Popova J."/>
            <person name="Andronov E."/>
            <person name="Verkhozina A."/>
            <person name="Tikhonovich I."/>
        </authorList>
    </citation>
    <scope>NUCLEOTIDE SEQUENCE [LARGE SCALE GENOMIC DNA]</scope>
    <source>
        <strain evidence="1 2">Tri-38</strain>
    </source>
</reference>
<dbReference type="KEGG" id="pht:BLM14_21440"/>
<dbReference type="AlphaFoldDB" id="A0A2N9W339"/>
<proteinExistence type="predicted"/>
<name>A0A2N9W339_9HYPH</name>
<gene>
    <name evidence="1" type="ORF">B5P45_03940</name>
</gene>
<comment type="caution">
    <text evidence="1">The sequence shown here is derived from an EMBL/GenBank/DDBJ whole genome shotgun (WGS) entry which is preliminary data.</text>
</comment>
<protein>
    <submittedName>
        <fullName evidence="1">Uncharacterized protein</fullName>
    </submittedName>
</protein>
<dbReference type="EMBL" id="MZMT01000007">
    <property type="protein sequence ID" value="PIO46157.1"/>
    <property type="molecule type" value="Genomic_DNA"/>
</dbReference>
<accession>A0A2N9W339</accession>
<dbReference type="SUPFAM" id="SSF56219">
    <property type="entry name" value="DNase I-like"/>
    <property type="match status" value="1"/>
</dbReference>
<evidence type="ECO:0000313" key="1">
    <source>
        <dbReference type="EMBL" id="PIO46157.1"/>
    </source>
</evidence>
<dbReference type="Proteomes" id="UP000232163">
    <property type="component" value="Unassembled WGS sequence"/>
</dbReference>
<keyword evidence="2" id="KW-1185">Reference proteome</keyword>